<dbReference type="Gene3D" id="1.50.40.10">
    <property type="entry name" value="Mitochondrial carrier domain"/>
    <property type="match status" value="2"/>
</dbReference>
<sequence length="317" mass="34586">MAEQKPSRKLPPPSLHLLSGALSGLASCVALQPFDLLKTRLQQAHINPTQSSTLSIYRISSELVSRQGVLGLWRGTSPTIMRNVPGIAVYFFGLAQLRTSMSSLTIFNQPPPPPLQPLPTTVQDHPDTLLPTLSPTGDFLAGVVARTSVGFVLMPITVVKTRFESNLYDYRSIRAAFRDIVSTQGVRGLWRGFVPTALRDAPFAGVFIAAYEATKRVLAEPGQRYPVLLHTVPATAAAIVATLVTAPFDLIKTDLQLRQSNNPPSIRSSLHLILNGRFANSHVLFKGSGLRLLRKCLSSAIGWTLYEGLIKKWAVKS</sequence>
<dbReference type="Proteomes" id="UP000235392">
    <property type="component" value="Unassembled WGS sequence"/>
</dbReference>
<comment type="catalytic activity">
    <reaction evidence="9 10">
        <text>glycine(in) = glycine(out)</text>
        <dbReference type="Rhea" id="RHEA:70715"/>
        <dbReference type="ChEBI" id="CHEBI:57305"/>
    </reaction>
</comment>
<evidence type="ECO:0000256" key="5">
    <source>
        <dbReference type="ARBA" id="ARBA00022792"/>
    </source>
</evidence>
<keyword evidence="15" id="KW-1185">Reference proteome</keyword>
<keyword evidence="3 10" id="KW-0812">Transmembrane</keyword>
<comment type="function">
    <text evidence="10">Mitochondrial glycine transporter that imports glycine into the mitochondrial matrix. Plays an important role in providing glycine for the first enzymatic step in heme biosynthesis, the condensation of glycine with succinyl-CoA to produce 5-aminolevulinate (ALA) in the miochondrial matrix.</text>
</comment>
<dbReference type="PANTHER" id="PTHR46181">
    <property type="entry name" value="MITOCHONDRIAL GLYCINE TRANSPORTER"/>
    <property type="match status" value="1"/>
</dbReference>
<keyword evidence="4 10" id="KW-0677">Repeat</keyword>
<evidence type="ECO:0000256" key="11">
    <source>
        <dbReference type="PROSITE-ProRule" id="PRU00282"/>
    </source>
</evidence>
<organism evidence="12 15">
    <name type="scientific">Puccinia coronata f. sp. avenae</name>
    <dbReference type="NCBI Taxonomy" id="200324"/>
    <lineage>
        <taxon>Eukaryota</taxon>
        <taxon>Fungi</taxon>
        <taxon>Dikarya</taxon>
        <taxon>Basidiomycota</taxon>
        <taxon>Pucciniomycotina</taxon>
        <taxon>Pucciniomycetes</taxon>
        <taxon>Pucciniales</taxon>
        <taxon>Pucciniaceae</taxon>
        <taxon>Puccinia</taxon>
    </lineage>
</organism>
<dbReference type="GO" id="GO:0015187">
    <property type="term" value="F:glycine transmembrane transporter activity"/>
    <property type="evidence" value="ECO:0007669"/>
    <property type="project" value="UniProtKB-UniRule"/>
</dbReference>
<evidence type="ECO:0000256" key="2">
    <source>
        <dbReference type="ARBA" id="ARBA00022448"/>
    </source>
</evidence>
<proteinExistence type="inferred from homology"/>
<evidence type="ECO:0000313" key="12">
    <source>
        <dbReference type="EMBL" id="PLW19203.1"/>
    </source>
</evidence>
<comment type="subcellular location">
    <subcellularLocation>
        <location evidence="1">Membrane</location>
        <topology evidence="1">Multi-pass membrane protein</topology>
    </subcellularLocation>
    <subcellularLocation>
        <location evidence="10">Mitochondrion inner membrane</location>
        <topology evidence="10">Multi-pass membrane protein</topology>
    </subcellularLocation>
</comment>
<dbReference type="InterPro" id="IPR018108">
    <property type="entry name" value="MCP_transmembrane"/>
</dbReference>
<accession>A0A2N5T129</accession>
<feature type="repeat" description="Solcar" evidence="11">
    <location>
        <begin position="225"/>
        <end position="312"/>
    </location>
</feature>
<dbReference type="SUPFAM" id="SSF103506">
    <property type="entry name" value="Mitochondrial carrier"/>
    <property type="match status" value="1"/>
</dbReference>
<dbReference type="HAMAP" id="MF_03064">
    <property type="entry name" value="SLC25A38"/>
    <property type="match status" value="1"/>
</dbReference>
<keyword evidence="7 10" id="KW-0496">Mitochondrion</keyword>
<evidence type="ECO:0000256" key="8">
    <source>
        <dbReference type="ARBA" id="ARBA00023136"/>
    </source>
</evidence>
<evidence type="ECO:0000313" key="15">
    <source>
        <dbReference type="Proteomes" id="UP000235388"/>
    </source>
</evidence>
<keyword evidence="2 10" id="KW-0813">Transport</keyword>
<keyword evidence="8 10" id="KW-0472">Membrane</keyword>
<dbReference type="PANTHER" id="PTHR46181:SF3">
    <property type="entry name" value="MITOCHONDRIAL GLYCINE TRANSPORTER"/>
    <property type="match status" value="1"/>
</dbReference>
<dbReference type="STRING" id="200324.A0A2N5T129"/>
<feature type="repeat" description="Solcar" evidence="11">
    <location>
        <begin position="11"/>
        <end position="100"/>
    </location>
</feature>
<feature type="repeat" description="Solcar" evidence="11">
    <location>
        <begin position="133"/>
        <end position="217"/>
    </location>
</feature>
<reference evidence="15 16" key="1">
    <citation type="submission" date="2017-11" db="EMBL/GenBank/DDBJ databases">
        <title>De novo assembly and phasing of dikaryotic genomes from two isolates of Puccinia coronata f. sp. avenae, the causal agent of oat crown rust.</title>
        <authorList>
            <person name="Miller M.E."/>
            <person name="Zhang Y."/>
            <person name="Omidvar V."/>
            <person name="Sperschneider J."/>
            <person name="Schwessinger B."/>
            <person name="Raley C."/>
            <person name="Palmer J.M."/>
            <person name="Garnica D."/>
            <person name="Upadhyaya N."/>
            <person name="Rathjen J."/>
            <person name="Taylor J.M."/>
            <person name="Park R.F."/>
            <person name="Dodds P.N."/>
            <person name="Hirsch C.D."/>
            <person name="Kianian S.F."/>
            <person name="Figueroa M."/>
        </authorList>
    </citation>
    <scope>NUCLEOTIDE SEQUENCE [LARGE SCALE GENOMIC DNA]</scope>
    <source>
        <strain evidence="12">12NC29</strain>
        <strain evidence="13">12SD80</strain>
    </source>
</reference>
<dbReference type="EMBL" id="PGCJ01000817">
    <property type="protein sequence ID" value="PLW19203.1"/>
    <property type="molecule type" value="Genomic_DNA"/>
</dbReference>
<dbReference type="EMBL" id="PGCI01000115">
    <property type="protein sequence ID" value="PLW39447.1"/>
    <property type="molecule type" value="Genomic_DNA"/>
</dbReference>
<gene>
    <name evidence="12" type="ORF">PCANC_09974</name>
    <name evidence="14" type="ORF">PCANC_10639</name>
    <name evidence="13" type="ORF">PCASD_08022</name>
</gene>
<evidence type="ECO:0000313" key="13">
    <source>
        <dbReference type="EMBL" id="PLW39447.1"/>
    </source>
</evidence>
<evidence type="ECO:0000256" key="1">
    <source>
        <dbReference type="ARBA" id="ARBA00004141"/>
    </source>
</evidence>
<keyword evidence="6 10" id="KW-1133">Transmembrane helix</keyword>
<keyword evidence="5 10" id="KW-0999">Mitochondrion inner membrane</keyword>
<evidence type="ECO:0000256" key="10">
    <source>
        <dbReference type="HAMAP-Rule" id="MF_03064"/>
    </source>
</evidence>
<dbReference type="InterPro" id="IPR023395">
    <property type="entry name" value="MCP_dom_sf"/>
</dbReference>
<comment type="caution">
    <text evidence="12">The sequence shown here is derived from an EMBL/GenBank/DDBJ whole genome shotgun (WGS) entry which is preliminary data.</text>
</comment>
<protein>
    <recommendedName>
        <fullName evidence="10">Mitochondrial glycine transporter</fullName>
    </recommendedName>
    <alternativeName>
        <fullName evidence="10">Solute carrier family 25 member 38 homolog</fullName>
    </alternativeName>
</protein>
<dbReference type="PROSITE" id="PS51257">
    <property type="entry name" value="PROKAR_LIPOPROTEIN"/>
    <property type="match status" value="1"/>
</dbReference>
<name>A0A2N5T129_9BASI</name>
<dbReference type="OrthoDB" id="1924968at2759"/>
<dbReference type="PROSITE" id="PS50920">
    <property type="entry name" value="SOLCAR"/>
    <property type="match status" value="3"/>
</dbReference>
<dbReference type="GO" id="GO:1904983">
    <property type="term" value="P:glycine import into mitochondrion"/>
    <property type="evidence" value="ECO:0007669"/>
    <property type="project" value="UniProtKB-UniRule"/>
</dbReference>
<dbReference type="AlphaFoldDB" id="A0A2N5T129"/>
<evidence type="ECO:0000256" key="7">
    <source>
        <dbReference type="ARBA" id="ARBA00023128"/>
    </source>
</evidence>
<comment type="similarity">
    <text evidence="10">Belongs to the mitochondrial carrier (TC 2.A.29) family. SLC25A38 subfamily.</text>
</comment>
<evidence type="ECO:0000256" key="6">
    <source>
        <dbReference type="ARBA" id="ARBA00022989"/>
    </source>
</evidence>
<evidence type="ECO:0000256" key="9">
    <source>
        <dbReference type="ARBA" id="ARBA00034060"/>
    </source>
</evidence>
<evidence type="ECO:0000313" key="16">
    <source>
        <dbReference type="Proteomes" id="UP000235392"/>
    </source>
</evidence>
<dbReference type="GO" id="GO:0005743">
    <property type="term" value="C:mitochondrial inner membrane"/>
    <property type="evidence" value="ECO:0007669"/>
    <property type="project" value="UniProtKB-SubCell"/>
</dbReference>
<dbReference type="Pfam" id="PF00153">
    <property type="entry name" value="Mito_carr"/>
    <property type="match status" value="3"/>
</dbReference>
<evidence type="ECO:0000313" key="14">
    <source>
        <dbReference type="EMBL" id="PLW44760.1"/>
    </source>
</evidence>
<evidence type="ECO:0000256" key="3">
    <source>
        <dbReference type="ARBA" id="ARBA00022692"/>
    </source>
</evidence>
<evidence type="ECO:0000256" key="4">
    <source>
        <dbReference type="ARBA" id="ARBA00022737"/>
    </source>
</evidence>
<dbReference type="Proteomes" id="UP000235388">
    <property type="component" value="Unassembled WGS sequence"/>
</dbReference>
<dbReference type="EMBL" id="PGCJ01000134">
    <property type="protein sequence ID" value="PLW44760.1"/>
    <property type="molecule type" value="Genomic_DNA"/>
</dbReference>
<dbReference type="InterPro" id="IPR030847">
    <property type="entry name" value="Hem25/SLC25A38"/>
</dbReference>